<evidence type="ECO:0000256" key="5">
    <source>
        <dbReference type="PIRSR" id="PIRSR000137-2"/>
    </source>
</evidence>
<evidence type="ECO:0000256" key="1">
    <source>
        <dbReference type="ARBA" id="ARBA00001974"/>
    </source>
</evidence>
<sequence>MFEAGGKDSYPWIHIPVGYFKTMGNPATDWCYRTEPDPGLNGRAINWPRGKVLGGSSSINGLLYVRGQPQDFDQWRQLGNVGWSWDDVMPLFRRAENWEGAPSAVRGTGGPLNVSEGRLTRPVIDAWVDAAEGLGYKRNDDYNGEDQEGVGHFQMTMRNGRRCSSATAFLKPARGRSNLHIFTGAKTLGLIMEGRRAAGIWVRQGDRVIEARARCEVVLSAGSLGSPHIMMLSGIGAASELAAHGIEVVQDLAGVGKNLQDHLQARPVYKTTQSTINSETRHPLQYVGIALEYALKRSGPMAMAASLGTAFLKTRPELETPDIQFHLQPFSADKPGEGTHSFSAFTASVLQLRPESTGHLQLTSSSPDDYVAIHPNYLPTKTDCDPVVAGVRIARAVCAADPVKSMITEEYAPGPAVDDGDDDAILEWVRNTATTIYHPTGTCKMGTDKMAVVDPRLRVHGIEGLRVADASIMPVITSGNTNAPAIMIGEKASEMILEDAL</sequence>
<dbReference type="AlphaFoldDB" id="Q4PJF0"/>
<dbReference type="SUPFAM" id="SSF54373">
    <property type="entry name" value="FAD-linked reductases, C-terminal domain"/>
    <property type="match status" value="1"/>
</dbReference>
<dbReference type="InterPro" id="IPR000172">
    <property type="entry name" value="GMC_OxRdtase_N"/>
</dbReference>
<name>Q4PJF0_9BACT</name>
<accession>Q4PJF0</accession>
<dbReference type="EMBL" id="DQ088847">
    <property type="protein sequence ID" value="AAY82827.1"/>
    <property type="molecule type" value="Genomic_DNA"/>
</dbReference>
<organism evidence="9">
    <name type="scientific">uncultured bacterium MedeBAC46A06</name>
    <dbReference type="NCBI Taxonomy" id="332275"/>
    <lineage>
        <taxon>Bacteria</taxon>
        <taxon>environmental samples</taxon>
    </lineage>
</organism>
<keyword evidence="3 6" id="KW-0285">Flavoprotein</keyword>
<feature type="domain" description="Glucose-methanol-choline oxidoreductase N-terminal" evidence="8">
    <location>
        <begin position="222"/>
        <end position="236"/>
    </location>
</feature>
<dbReference type="InterPro" id="IPR036188">
    <property type="entry name" value="FAD/NAD-bd_sf"/>
</dbReference>
<evidence type="ECO:0000256" key="2">
    <source>
        <dbReference type="ARBA" id="ARBA00010790"/>
    </source>
</evidence>
<proteinExistence type="inferred from homology"/>
<dbReference type="GO" id="GO:0016614">
    <property type="term" value="F:oxidoreductase activity, acting on CH-OH group of donors"/>
    <property type="evidence" value="ECO:0007669"/>
    <property type="project" value="InterPro"/>
</dbReference>
<evidence type="ECO:0000259" key="7">
    <source>
        <dbReference type="PROSITE" id="PS00623"/>
    </source>
</evidence>
<evidence type="ECO:0000259" key="8">
    <source>
        <dbReference type="PROSITE" id="PS00624"/>
    </source>
</evidence>
<dbReference type="SUPFAM" id="SSF51905">
    <property type="entry name" value="FAD/NAD(P)-binding domain"/>
    <property type="match status" value="1"/>
</dbReference>
<protein>
    <submittedName>
        <fullName evidence="9">Predicted oxidoreductase</fullName>
    </submittedName>
</protein>
<feature type="binding site" evidence="5">
    <location>
        <position position="52"/>
    </location>
    <ligand>
        <name>FAD</name>
        <dbReference type="ChEBI" id="CHEBI:57692"/>
    </ligand>
</feature>
<dbReference type="InterPro" id="IPR007867">
    <property type="entry name" value="GMC_OxRtase_C"/>
</dbReference>
<feature type="domain" description="Glucose-methanol-choline oxidoreductase N-terminal" evidence="7">
    <location>
        <begin position="50"/>
        <end position="73"/>
    </location>
</feature>
<comment type="cofactor">
    <cofactor evidence="1 5">
        <name>FAD</name>
        <dbReference type="ChEBI" id="CHEBI:57692"/>
    </cofactor>
</comment>
<evidence type="ECO:0000256" key="4">
    <source>
        <dbReference type="ARBA" id="ARBA00022827"/>
    </source>
</evidence>
<evidence type="ECO:0000313" key="9">
    <source>
        <dbReference type="EMBL" id="AAY82827.1"/>
    </source>
</evidence>
<keyword evidence="4 5" id="KW-0274">FAD</keyword>
<dbReference type="PANTHER" id="PTHR11552">
    <property type="entry name" value="GLUCOSE-METHANOL-CHOLINE GMC OXIDOREDUCTASE"/>
    <property type="match status" value="1"/>
</dbReference>
<dbReference type="GO" id="GO:0050660">
    <property type="term" value="F:flavin adenine dinucleotide binding"/>
    <property type="evidence" value="ECO:0007669"/>
    <property type="project" value="InterPro"/>
</dbReference>
<dbReference type="PROSITE" id="PS00623">
    <property type="entry name" value="GMC_OXRED_1"/>
    <property type="match status" value="1"/>
</dbReference>
<reference evidence="9" key="1">
    <citation type="journal article" date="2005" name="PLoS Biol.">
        <title>New insights into metabolic properties of marine bacteria encoding proteorhodopsins.</title>
        <authorList>
            <person name="Sabehi G."/>
            <person name="Loy A."/>
            <person name="Jung K.H."/>
            <person name="Partha R."/>
            <person name="Spudich J.L."/>
            <person name="Isaacson T."/>
            <person name="Hirschberg J."/>
            <person name="Wagner M."/>
            <person name="Beja O."/>
        </authorList>
    </citation>
    <scope>NUCLEOTIDE SEQUENCE</scope>
</reference>
<comment type="similarity">
    <text evidence="2 6">Belongs to the GMC oxidoreductase family.</text>
</comment>
<evidence type="ECO:0000256" key="6">
    <source>
        <dbReference type="RuleBase" id="RU003968"/>
    </source>
</evidence>
<dbReference type="PROSITE" id="PS00624">
    <property type="entry name" value="GMC_OXRED_2"/>
    <property type="match status" value="1"/>
</dbReference>
<dbReference type="Pfam" id="PF05199">
    <property type="entry name" value="GMC_oxred_C"/>
    <property type="match status" value="1"/>
</dbReference>
<dbReference type="PIRSF" id="PIRSF000137">
    <property type="entry name" value="Alcohol_oxidase"/>
    <property type="match status" value="1"/>
</dbReference>
<dbReference type="Pfam" id="PF00732">
    <property type="entry name" value="GMC_oxred_N"/>
    <property type="match status" value="1"/>
</dbReference>
<dbReference type="PANTHER" id="PTHR11552:SF147">
    <property type="entry name" value="CHOLINE DEHYDROGENASE, MITOCHONDRIAL"/>
    <property type="match status" value="1"/>
</dbReference>
<dbReference type="Gene3D" id="3.50.50.60">
    <property type="entry name" value="FAD/NAD(P)-binding domain"/>
    <property type="match status" value="1"/>
</dbReference>
<evidence type="ECO:0000256" key="3">
    <source>
        <dbReference type="ARBA" id="ARBA00022630"/>
    </source>
</evidence>
<dbReference type="InterPro" id="IPR012132">
    <property type="entry name" value="GMC_OxRdtase"/>
</dbReference>
<dbReference type="Gene3D" id="3.30.560.10">
    <property type="entry name" value="Glucose Oxidase, domain 3"/>
    <property type="match status" value="1"/>
</dbReference>